<evidence type="ECO:0000313" key="1">
    <source>
        <dbReference type="EMBL" id="KAK0735128.1"/>
    </source>
</evidence>
<gene>
    <name evidence="1" type="ORF">B0T26DRAFT_737567</name>
</gene>
<dbReference type="Proteomes" id="UP001172101">
    <property type="component" value="Unassembled WGS sequence"/>
</dbReference>
<reference evidence="1" key="1">
    <citation type="submission" date="2023-06" db="EMBL/GenBank/DDBJ databases">
        <title>Genome-scale phylogeny and comparative genomics of the fungal order Sordariales.</title>
        <authorList>
            <consortium name="Lawrence Berkeley National Laboratory"/>
            <person name="Hensen N."/>
            <person name="Bonometti L."/>
            <person name="Westerberg I."/>
            <person name="Brannstrom I.O."/>
            <person name="Guillou S."/>
            <person name="Cros-Aarteil S."/>
            <person name="Calhoun S."/>
            <person name="Haridas S."/>
            <person name="Kuo A."/>
            <person name="Mondo S."/>
            <person name="Pangilinan J."/>
            <person name="Riley R."/>
            <person name="LaButti K."/>
            <person name="Andreopoulos B."/>
            <person name="Lipzen A."/>
            <person name="Chen C."/>
            <person name="Yanf M."/>
            <person name="Daum C."/>
            <person name="Ng V."/>
            <person name="Clum A."/>
            <person name="Steindorff A."/>
            <person name="Ohm R."/>
            <person name="Martin F."/>
            <person name="Silar P."/>
            <person name="Natvig D."/>
            <person name="Lalanne C."/>
            <person name="Gautier V."/>
            <person name="Ament-velasquez S.L."/>
            <person name="Kruys A."/>
            <person name="Hutchinson M.I."/>
            <person name="Powell A.J."/>
            <person name="Barry K."/>
            <person name="Miller A.N."/>
            <person name="Grigoriev I.V."/>
            <person name="Debuchy R."/>
            <person name="Gladieux P."/>
            <person name="Thoren M.H."/>
            <person name="Johannesson H."/>
        </authorList>
    </citation>
    <scope>NUCLEOTIDE SEQUENCE</scope>
    <source>
        <strain evidence="1">SMH2392-1A</strain>
    </source>
</reference>
<comment type="caution">
    <text evidence="1">The sequence shown here is derived from an EMBL/GenBank/DDBJ whole genome shotgun (WGS) entry which is preliminary data.</text>
</comment>
<accession>A0AA40BJ81</accession>
<dbReference type="AlphaFoldDB" id="A0AA40BJ81"/>
<protein>
    <submittedName>
        <fullName evidence="1">Uncharacterized protein</fullName>
    </submittedName>
</protein>
<dbReference type="EMBL" id="JAUIRO010000001">
    <property type="protein sequence ID" value="KAK0735128.1"/>
    <property type="molecule type" value="Genomic_DNA"/>
</dbReference>
<sequence length="161" mass="17838">MHPLPSLGRNIGKLIIEVSHTDMALVELRDTESFSNVTFCNNEMPEPIPLRRLAEAESLGMQTKIALDSPDTGFIDGKLIHMLEPEQSWIFTTWSYMGQGSAATLPEGMCGSAIWTEDGDVVGFFRYAPKEGEMKDWCAGIAADELIKRGFSLVDTTQRLP</sequence>
<name>A0AA40BJ81_9PEZI</name>
<proteinExistence type="predicted"/>
<evidence type="ECO:0000313" key="2">
    <source>
        <dbReference type="Proteomes" id="UP001172101"/>
    </source>
</evidence>
<organism evidence="1 2">
    <name type="scientific">Lasiosphaeria miniovina</name>
    <dbReference type="NCBI Taxonomy" id="1954250"/>
    <lineage>
        <taxon>Eukaryota</taxon>
        <taxon>Fungi</taxon>
        <taxon>Dikarya</taxon>
        <taxon>Ascomycota</taxon>
        <taxon>Pezizomycotina</taxon>
        <taxon>Sordariomycetes</taxon>
        <taxon>Sordariomycetidae</taxon>
        <taxon>Sordariales</taxon>
        <taxon>Lasiosphaeriaceae</taxon>
        <taxon>Lasiosphaeria</taxon>
    </lineage>
</organism>
<keyword evidence="2" id="KW-1185">Reference proteome</keyword>
<dbReference type="RefSeq" id="XP_060304005.1">
    <property type="nucleotide sequence ID" value="XM_060443466.1"/>
</dbReference>
<dbReference type="GeneID" id="85326736"/>